<sequence length="69" mass="7596">MMTRQARSGRALVSRPQNLQILVFPTGVCPRAVVASDSLSRGARPPICTAMPPTWRPGLGQLPRCRVRR</sequence>
<dbReference type="AlphaFoldDB" id="A0A8R7PAS9"/>
<evidence type="ECO:0000313" key="1">
    <source>
        <dbReference type="EnsemblPlants" id="TuG1812G0200001282.01.T01.cds325548"/>
    </source>
</evidence>
<dbReference type="Gramene" id="TuG1812G0200001282.01.T01">
    <property type="protein sequence ID" value="TuG1812G0200001282.01.T01.cds325548"/>
    <property type="gene ID" value="TuG1812G0200001282.01"/>
</dbReference>
<reference evidence="1" key="3">
    <citation type="submission" date="2022-06" db="UniProtKB">
        <authorList>
            <consortium name="EnsemblPlants"/>
        </authorList>
    </citation>
    <scope>IDENTIFICATION</scope>
</reference>
<dbReference type="EnsemblPlants" id="TuG1812G0200001282.01.T01">
    <property type="protein sequence ID" value="TuG1812G0200001282.01.T01.cds325548"/>
    <property type="gene ID" value="TuG1812G0200001282.01"/>
</dbReference>
<evidence type="ECO:0000313" key="2">
    <source>
        <dbReference type="Proteomes" id="UP000015106"/>
    </source>
</evidence>
<protein>
    <submittedName>
        <fullName evidence="1">Uncharacterized protein</fullName>
    </submittedName>
</protein>
<reference evidence="1" key="2">
    <citation type="submission" date="2018-03" db="EMBL/GenBank/DDBJ databases">
        <title>The Triticum urartu genome reveals the dynamic nature of wheat genome evolution.</title>
        <authorList>
            <person name="Ling H."/>
            <person name="Ma B."/>
            <person name="Shi X."/>
            <person name="Liu H."/>
            <person name="Dong L."/>
            <person name="Sun H."/>
            <person name="Cao Y."/>
            <person name="Gao Q."/>
            <person name="Zheng S."/>
            <person name="Li Y."/>
            <person name="Yu Y."/>
            <person name="Du H."/>
            <person name="Qi M."/>
            <person name="Li Y."/>
            <person name="Yu H."/>
            <person name="Cui Y."/>
            <person name="Wang N."/>
            <person name="Chen C."/>
            <person name="Wu H."/>
            <person name="Zhao Y."/>
            <person name="Zhang J."/>
            <person name="Li Y."/>
            <person name="Zhou W."/>
            <person name="Zhang B."/>
            <person name="Hu W."/>
            <person name="Eijk M."/>
            <person name="Tang J."/>
            <person name="Witsenboer H."/>
            <person name="Zhao S."/>
            <person name="Li Z."/>
            <person name="Zhang A."/>
            <person name="Wang D."/>
            <person name="Liang C."/>
        </authorList>
    </citation>
    <scope>NUCLEOTIDE SEQUENCE [LARGE SCALE GENOMIC DNA]</scope>
    <source>
        <strain evidence="1">cv. G1812</strain>
    </source>
</reference>
<dbReference type="Proteomes" id="UP000015106">
    <property type="component" value="Chromosome 2"/>
</dbReference>
<name>A0A8R7PAS9_TRIUA</name>
<keyword evidence="2" id="KW-1185">Reference proteome</keyword>
<proteinExistence type="predicted"/>
<accession>A0A8R7PAS9</accession>
<reference evidence="2" key="1">
    <citation type="journal article" date="2013" name="Nature">
        <title>Draft genome of the wheat A-genome progenitor Triticum urartu.</title>
        <authorList>
            <person name="Ling H.Q."/>
            <person name="Zhao S."/>
            <person name="Liu D."/>
            <person name="Wang J."/>
            <person name="Sun H."/>
            <person name="Zhang C."/>
            <person name="Fan H."/>
            <person name="Li D."/>
            <person name="Dong L."/>
            <person name="Tao Y."/>
            <person name="Gao C."/>
            <person name="Wu H."/>
            <person name="Li Y."/>
            <person name="Cui Y."/>
            <person name="Guo X."/>
            <person name="Zheng S."/>
            <person name="Wang B."/>
            <person name="Yu K."/>
            <person name="Liang Q."/>
            <person name="Yang W."/>
            <person name="Lou X."/>
            <person name="Chen J."/>
            <person name="Feng M."/>
            <person name="Jian J."/>
            <person name="Zhang X."/>
            <person name="Luo G."/>
            <person name="Jiang Y."/>
            <person name="Liu J."/>
            <person name="Wang Z."/>
            <person name="Sha Y."/>
            <person name="Zhang B."/>
            <person name="Wu H."/>
            <person name="Tang D."/>
            <person name="Shen Q."/>
            <person name="Xue P."/>
            <person name="Zou S."/>
            <person name="Wang X."/>
            <person name="Liu X."/>
            <person name="Wang F."/>
            <person name="Yang Y."/>
            <person name="An X."/>
            <person name="Dong Z."/>
            <person name="Zhang K."/>
            <person name="Zhang X."/>
            <person name="Luo M.C."/>
            <person name="Dvorak J."/>
            <person name="Tong Y."/>
            <person name="Wang J."/>
            <person name="Yang H."/>
            <person name="Li Z."/>
            <person name="Wang D."/>
            <person name="Zhang A."/>
            <person name="Wang J."/>
        </authorList>
    </citation>
    <scope>NUCLEOTIDE SEQUENCE</scope>
    <source>
        <strain evidence="2">cv. G1812</strain>
    </source>
</reference>
<organism evidence="1 2">
    <name type="scientific">Triticum urartu</name>
    <name type="common">Red wild einkorn</name>
    <name type="synonym">Crithodium urartu</name>
    <dbReference type="NCBI Taxonomy" id="4572"/>
    <lineage>
        <taxon>Eukaryota</taxon>
        <taxon>Viridiplantae</taxon>
        <taxon>Streptophyta</taxon>
        <taxon>Embryophyta</taxon>
        <taxon>Tracheophyta</taxon>
        <taxon>Spermatophyta</taxon>
        <taxon>Magnoliopsida</taxon>
        <taxon>Liliopsida</taxon>
        <taxon>Poales</taxon>
        <taxon>Poaceae</taxon>
        <taxon>BOP clade</taxon>
        <taxon>Pooideae</taxon>
        <taxon>Triticodae</taxon>
        <taxon>Triticeae</taxon>
        <taxon>Triticinae</taxon>
        <taxon>Triticum</taxon>
    </lineage>
</organism>